<feature type="region of interest" description="Disordered" evidence="2">
    <location>
        <begin position="520"/>
        <end position="598"/>
    </location>
</feature>
<evidence type="ECO:0000313" key="3">
    <source>
        <dbReference type="EMBL" id="RNF11889.1"/>
    </source>
</evidence>
<feature type="region of interest" description="Disordered" evidence="2">
    <location>
        <begin position="98"/>
        <end position="131"/>
    </location>
</feature>
<proteinExistence type="predicted"/>
<feature type="region of interest" description="Disordered" evidence="2">
    <location>
        <begin position="1"/>
        <end position="37"/>
    </location>
</feature>
<feature type="compositionally biased region" description="Low complexity" evidence="2">
    <location>
        <begin position="722"/>
        <end position="733"/>
    </location>
</feature>
<dbReference type="EMBL" id="MKKU01000451">
    <property type="protein sequence ID" value="RNF11889.1"/>
    <property type="molecule type" value="Genomic_DNA"/>
</dbReference>
<reference evidence="3 4" key="1">
    <citation type="journal article" date="2018" name="BMC Genomics">
        <title>Genomic comparison of Trypanosoma conorhini and Trypanosoma rangeli to Trypanosoma cruzi strains of high and low virulence.</title>
        <authorList>
            <person name="Bradwell K.R."/>
            <person name="Koparde V.N."/>
            <person name="Matveyev A.V."/>
            <person name="Serrano M.G."/>
            <person name="Alves J.M."/>
            <person name="Parikh H."/>
            <person name="Huang B."/>
            <person name="Lee V."/>
            <person name="Espinosa-Alvarez O."/>
            <person name="Ortiz P.A."/>
            <person name="Costa-Martins A.G."/>
            <person name="Teixeira M.M."/>
            <person name="Buck G.A."/>
        </authorList>
    </citation>
    <scope>NUCLEOTIDE SEQUENCE [LARGE SCALE GENOMIC DNA]</scope>
    <source>
        <strain evidence="3 4">025E</strain>
    </source>
</reference>
<feature type="coiled-coil region" evidence="1">
    <location>
        <begin position="165"/>
        <end position="417"/>
    </location>
</feature>
<gene>
    <name evidence="3" type="ORF">Tco025E_06594</name>
</gene>
<dbReference type="GeneID" id="40320205"/>
<feature type="compositionally biased region" description="Polar residues" evidence="2">
    <location>
        <begin position="561"/>
        <end position="579"/>
    </location>
</feature>
<protein>
    <submittedName>
        <fullName evidence="3">Putative flagellum transition zone component</fullName>
    </submittedName>
</protein>
<feature type="compositionally biased region" description="Low complexity" evidence="2">
    <location>
        <begin position="524"/>
        <end position="549"/>
    </location>
</feature>
<dbReference type="OrthoDB" id="248103at2759"/>
<feature type="compositionally biased region" description="Polar residues" evidence="2">
    <location>
        <begin position="749"/>
        <end position="765"/>
    </location>
</feature>
<name>A0A422P2G4_9TRYP</name>
<feature type="compositionally biased region" description="Pro residues" evidence="2">
    <location>
        <begin position="709"/>
        <end position="721"/>
    </location>
</feature>
<feature type="region of interest" description="Disordered" evidence="2">
    <location>
        <begin position="611"/>
        <end position="767"/>
    </location>
</feature>
<sequence>MDVEDGALLGKQRTEVEKLERSVDSPEPCTVRNPAPTVSHEGEVIDAAMTASLATGPLFLSGRICASSKAKHTTTSRADPPQPHGMHVVDAFTPCNRLGTEGVTPKPRRTRTVSASTKPREVGAPYKESHSKRFRDRVMGARDGLCNDDRVLLLAREKGECMAELREKSVQIKRLEVTVRALRAQLARSTSKIGVPLAEHEKFTDDARVSRLVDENNGLETRLREANAKLSTWKREARVAHLQELKMELAVYKAEVTRLLSTTQGGLERELRRSCIESRLREAVDAAKAKDDVIQELRRKLSENAAAMGRSLESAMLSQSTVDQLQEENRSLCEELHVLRKAAVELTHTREKLECARAELKEARERFHELRRLVGTVGGPAEIFTVIKERDALLNLLKEQNAREEAQRREFARQQADARQSAEKCLQKVLQEERAVAGEKVAQLGHSCMMWKESYERLALGGATERDRLETAMQAEKGRQEERQRDLCLLLSRIPLHSSEQSQPSAAHIPASLEPQPVKALTASARSSSQTGMSSTSTLSKSNSPSSRTNHVGSDDKKGRNSPTGAVQQEGSCRGSINSKAGRGGASSSQQACLEGEDYSNSSRRAKALQGPFTTAASGTSGGDEISTILEKGSPRLPEAEDEVANIESNERGNEQGVPLTPLEVSGAGKPTSVLSLTGNRSALSDTASVPLASADRSSEPSLPIHVQVPPPPPAVVPAPPADSTSSSSSAAADGDTDSEPSLTIRVQRPSTPRSGERSSGNQYRASPVFLVSGFSDVVGDATAEEVRPKNRYQEEDVWETVSAAEDEESFTVHHVGS</sequence>
<dbReference type="AlphaFoldDB" id="A0A422P2G4"/>
<feature type="compositionally biased region" description="Basic and acidic residues" evidence="2">
    <location>
        <begin position="12"/>
        <end position="24"/>
    </location>
</feature>
<dbReference type="Proteomes" id="UP000284403">
    <property type="component" value="Unassembled WGS sequence"/>
</dbReference>
<dbReference type="RefSeq" id="XP_029226448.1">
    <property type="nucleotide sequence ID" value="XM_029373469.1"/>
</dbReference>
<evidence type="ECO:0000256" key="2">
    <source>
        <dbReference type="SAM" id="MobiDB-lite"/>
    </source>
</evidence>
<organism evidence="3 4">
    <name type="scientific">Trypanosoma conorhini</name>
    <dbReference type="NCBI Taxonomy" id="83891"/>
    <lineage>
        <taxon>Eukaryota</taxon>
        <taxon>Discoba</taxon>
        <taxon>Euglenozoa</taxon>
        <taxon>Kinetoplastea</taxon>
        <taxon>Metakinetoplastina</taxon>
        <taxon>Trypanosomatida</taxon>
        <taxon>Trypanosomatidae</taxon>
        <taxon>Trypanosoma</taxon>
    </lineage>
</organism>
<keyword evidence="1" id="KW-0175">Coiled coil</keyword>
<feature type="compositionally biased region" description="Polar residues" evidence="2">
    <location>
        <begin position="673"/>
        <end position="688"/>
    </location>
</feature>
<comment type="caution">
    <text evidence="3">The sequence shown here is derived from an EMBL/GenBank/DDBJ whole genome shotgun (WGS) entry which is preliminary data.</text>
</comment>
<keyword evidence="4" id="KW-1185">Reference proteome</keyword>
<evidence type="ECO:0000313" key="4">
    <source>
        <dbReference type="Proteomes" id="UP000284403"/>
    </source>
</evidence>
<evidence type="ECO:0000256" key="1">
    <source>
        <dbReference type="SAM" id="Coils"/>
    </source>
</evidence>
<accession>A0A422P2G4</accession>